<proteinExistence type="predicted"/>
<dbReference type="InterPro" id="IPR025836">
    <property type="entry name" value="Zn_knuckle_CX2CX4HX4C"/>
</dbReference>
<evidence type="ECO:0000313" key="2">
    <source>
        <dbReference type="EMBL" id="KAK3205425.1"/>
    </source>
</evidence>
<evidence type="ECO:0000313" key="3">
    <source>
        <dbReference type="Proteomes" id="UP001281410"/>
    </source>
</evidence>
<evidence type="ECO:0000259" key="1">
    <source>
        <dbReference type="Pfam" id="PF14392"/>
    </source>
</evidence>
<dbReference type="Proteomes" id="UP001281410">
    <property type="component" value="Unassembled WGS sequence"/>
</dbReference>
<dbReference type="EMBL" id="JANJYJ010000006">
    <property type="protein sequence ID" value="KAK3205425.1"/>
    <property type="molecule type" value="Genomic_DNA"/>
</dbReference>
<dbReference type="Pfam" id="PF14392">
    <property type="entry name" value="zf-CCHC_4"/>
    <property type="match status" value="1"/>
</dbReference>
<keyword evidence="3" id="KW-1185">Reference proteome</keyword>
<dbReference type="AlphaFoldDB" id="A0AAE0A7A4"/>
<name>A0AAE0A7A4_9ROSI</name>
<accession>A0AAE0A7A4</accession>
<feature type="domain" description="Zinc knuckle CX2CX4HX4C" evidence="1">
    <location>
        <begin position="61"/>
        <end position="108"/>
    </location>
</feature>
<reference evidence="2" key="1">
    <citation type="journal article" date="2023" name="Plant J.">
        <title>Genome sequences and population genomics provide insights into the demographic history, inbreeding, and mutation load of two 'living fossil' tree species of Dipteronia.</title>
        <authorList>
            <person name="Feng Y."/>
            <person name="Comes H.P."/>
            <person name="Chen J."/>
            <person name="Zhu S."/>
            <person name="Lu R."/>
            <person name="Zhang X."/>
            <person name="Li P."/>
            <person name="Qiu J."/>
            <person name="Olsen K.M."/>
            <person name="Qiu Y."/>
        </authorList>
    </citation>
    <scope>NUCLEOTIDE SEQUENCE</scope>
    <source>
        <strain evidence="2">NBL</strain>
    </source>
</reference>
<comment type="caution">
    <text evidence="2">The sequence shown here is derived from an EMBL/GenBank/DDBJ whole genome shotgun (WGS) entry which is preliminary data.</text>
</comment>
<protein>
    <recommendedName>
        <fullName evidence="1">Zinc knuckle CX2CX4HX4C domain-containing protein</fullName>
    </recommendedName>
</protein>
<organism evidence="2 3">
    <name type="scientific">Dipteronia sinensis</name>
    <dbReference type="NCBI Taxonomy" id="43782"/>
    <lineage>
        <taxon>Eukaryota</taxon>
        <taxon>Viridiplantae</taxon>
        <taxon>Streptophyta</taxon>
        <taxon>Embryophyta</taxon>
        <taxon>Tracheophyta</taxon>
        <taxon>Spermatophyta</taxon>
        <taxon>Magnoliopsida</taxon>
        <taxon>eudicotyledons</taxon>
        <taxon>Gunneridae</taxon>
        <taxon>Pentapetalae</taxon>
        <taxon>rosids</taxon>
        <taxon>malvids</taxon>
        <taxon>Sapindales</taxon>
        <taxon>Sapindaceae</taxon>
        <taxon>Hippocastanoideae</taxon>
        <taxon>Acereae</taxon>
        <taxon>Dipteronia</taxon>
    </lineage>
</organism>
<sequence length="121" mass="13602">MAAAAHRLNLSLVGKIHQGAAAVYDQRIGQYPESLVGVVRDKDVEQSGECSGEFLRVRVLLGITKPLRKCLRVDVLGDGDETVMLLRYEWLMNHCFWCGRIGQPMRECVDVMRIVIESGQE</sequence>
<gene>
    <name evidence="2" type="ORF">Dsin_019471</name>
</gene>